<feature type="signal peptide" evidence="2">
    <location>
        <begin position="1"/>
        <end position="28"/>
    </location>
</feature>
<evidence type="ECO:0008006" key="5">
    <source>
        <dbReference type="Google" id="ProtNLM"/>
    </source>
</evidence>
<accession>A0A2T0LL68</accession>
<keyword evidence="2" id="KW-0732">Signal</keyword>
<dbReference type="RefSeq" id="WP_106182301.1">
    <property type="nucleotide sequence ID" value="NZ_PVNH01000014.1"/>
</dbReference>
<comment type="caution">
    <text evidence="3">The sequence shown here is derived from an EMBL/GenBank/DDBJ whole genome shotgun (WGS) entry which is preliminary data.</text>
</comment>
<sequence>MPPYGNLRRRLAGTAAAGLLAAAPFALTACGGESAGPEQGADVGDVAGDDWFGDNEYVGRQVTLSATVDEVVGPRSFVLGAQDYGDDSVLVLAQRDAPDVQEGNVVQVTGTVREFDYQNYEADYALGAADLYEPYGGEEFLVAQNIDKSVPQENGTGGNTAGNTGGNTG</sequence>
<evidence type="ECO:0000256" key="2">
    <source>
        <dbReference type="SAM" id="SignalP"/>
    </source>
</evidence>
<protein>
    <recommendedName>
        <fullName evidence="5">Lipoprotein</fullName>
    </recommendedName>
</protein>
<gene>
    <name evidence="3" type="ORF">B0I33_114160</name>
</gene>
<dbReference type="OrthoDB" id="3696716at2"/>
<proteinExistence type="predicted"/>
<dbReference type="AlphaFoldDB" id="A0A2T0LL68"/>
<feature type="compositionally biased region" description="Gly residues" evidence="1">
    <location>
        <begin position="155"/>
        <end position="169"/>
    </location>
</feature>
<evidence type="ECO:0000256" key="1">
    <source>
        <dbReference type="SAM" id="MobiDB-lite"/>
    </source>
</evidence>
<organism evidence="3 4">
    <name type="scientific">Prauserella shujinwangii</name>
    <dbReference type="NCBI Taxonomy" id="1453103"/>
    <lineage>
        <taxon>Bacteria</taxon>
        <taxon>Bacillati</taxon>
        <taxon>Actinomycetota</taxon>
        <taxon>Actinomycetes</taxon>
        <taxon>Pseudonocardiales</taxon>
        <taxon>Pseudonocardiaceae</taxon>
        <taxon>Prauserella</taxon>
    </lineage>
</organism>
<reference evidence="3 4" key="1">
    <citation type="submission" date="2018-03" db="EMBL/GenBank/DDBJ databases">
        <title>Genomic Encyclopedia of Type Strains, Phase III (KMG-III): the genomes of soil and plant-associated and newly described type strains.</title>
        <authorList>
            <person name="Whitman W."/>
        </authorList>
    </citation>
    <scope>NUCLEOTIDE SEQUENCE [LARGE SCALE GENOMIC DNA]</scope>
    <source>
        <strain evidence="3 4">CGMCC 4.7125</strain>
    </source>
</reference>
<keyword evidence="4" id="KW-1185">Reference proteome</keyword>
<name>A0A2T0LL68_9PSEU</name>
<dbReference type="Proteomes" id="UP000238362">
    <property type="component" value="Unassembled WGS sequence"/>
</dbReference>
<feature type="chain" id="PRO_5015721310" description="Lipoprotein" evidence="2">
    <location>
        <begin position="29"/>
        <end position="169"/>
    </location>
</feature>
<evidence type="ECO:0000313" key="3">
    <source>
        <dbReference type="EMBL" id="PRX43699.1"/>
    </source>
</evidence>
<dbReference type="EMBL" id="PVNH01000014">
    <property type="protein sequence ID" value="PRX43699.1"/>
    <property type="molecule type" value="Genomic_DNA"/>
</dbReference>
<feature type="region of interest" description="Disordered" evidence="1">
    <location>
        <begin position="148"/>
        <end position="169"/>
    </location>
</feature>
<evidence type="ECO:0000313" key="4">
    <source>
        <dbReference type="Proteomes" id="UP000238362"/>
    </source>
</evidence>